<dbReference type="InterPro" id="IPR006139">
    <property type="entry name" value="D-isomer_2_OHA_DH_cat_dom"/>
</dbReference>
<dbReference type="PANTHER" id="PTHR43026">
    <property type="entry name" value="2-HYDROXYACID DEHYDROGENASE HOMOLOG 1-RELATED"/>
    <property type="match status" value="1"/>
</dbReference>
<dbReference type="RefSeq" id="WP_380870301.1">
    <property type="nucleotide sequence ID" value="NZ_JBHUMA010000008.1"/>
</dbReference>
<name>A0ABW5NNA3_9SPHI</name>
<evidence type="ECO:0000313" key="3">
    <source>
        <dbReference type="EMBL" id="MFD2600161.1"/>
    </source>
</evidence>
<evidence type="ECO:0000313" key="4">
    <source>
        <dbReference type="Proteomes" id="UP001597393"/>
    </source>
</evidence>
<proteinExistence type="predicted"/>
<reference evidence="4" key="1">
    <citation type="journal article" date="2019" name="Int. J. Syst. Evol. Microbiol.">
        <title>The Global Catalogue of Microorganisms (GCM) 10K type strain sequencing project: providing services to taxonomists for standard genome sequencing and annotation.</title>
        <authorList>
            <consortium name="The Broad Institute Genomics Platform"/>
            <consortium name="The Broad Institute Genome Sequencing Center for Infectious Disease"/>
            <person name="Wu L."/>
            <person name="Ma J."/>
        </authorList>
    </citation>
    <scope>NUCLEOTIDE SEQUENCE [LARGE SCALE GENOMIC DNA]</scope>
    <source>
        <strain evidence="4">KCTC 42248</strain>
    </source>
</reference>
<dbReference type="Pfam" id="PF00389">
    <property type="entry name" value="2-Hacid_dh"/>
    <property type="match status" value="1"/>
</dbReference>
<gene>
    <name evidence="3" type="ORF">ACFSQ3_14480</name>
</gene>
<evidence type="ECO:0000256" key="1">
    <source>
        <dbReference type="ARBA" id="ARBA00023027"/>
    </source>
</evidence>
<dbReference type="SUPFAM" id="SSF52283">
    <property type="entry name" value="Formate/glycerate dehydrogenase catalytic domain-like"/>
    <property type="match status" value="1"/>
</dbReference>
<organism evidence="3 4">
    <name type="scientific">Sphingobacterium corticis</name>
    <dbReference type="NCBI Taxonomy" id="1812823"/>
    <lineage>
        <taxon>Bacteria</taxon>
        <taxon>Pseudomonadati</taxon>
        <taxon>Bacteroidota</taxon>
        <taxon>Sphingobacteriia</taxon>
        <taxon>Sphingobacteriales</taxon>
        <taxon>Sphingobacteriaceae</taxon>
        <taxon>Sphingobacterium</taxon>
    </lineage>
</organism>
<dbReference type="Proteomes" id="UP001597393">
    <property type="component" value="Unassembled WGS sequence"/>
</dbReference>
<dbReference type="InterPro" id="IPR058205">
    <property type="entry name" value="D-LDH-like"/>
</dbReference>
<keyword evidence="1" id="KW-0520">NAD</keyword>
<keyword evidence="4" id="KW-1185">Reference proteome</keyword>
<dbReference type="Gene3D" id="3.40.50.720">
    <property type="entry name" value="NAD(P)-binding Rossmann-like Domain"/>
    <property type="match status" value="1"/>
</dbReference>
<accession>A0ABW5NNA3</accession>
<sequence>MRVIAYSILEHEKALLTKVNAKVHDFTFISNALNSDTVHFVGGKEVIVVSERDQLDSEILSKLYELGVRSVITRSVNTDHIDLNAAGQLKMHVANTPFADQSEYGIAEQTIQNLHNWMMGGCAGLACQCRMDCANKQIDEIGKGERHAG</sequence>
<feature type="domain" description="D-isomer specific 2-hydroxyacid dehydrogenase catalytic" evidence="2">
    <location>
        <begin position="8"/>
        <end position="101"/>
    </location>
</feature>
<dbReference type="PANTHER" id="PTHR43026:SF1">
    <property type="entry name" value="2-HYDROXYACID DEHYDROGENASE HOMOLOG 1-RELATED"/>
    <property type="match status" value="1"/>
</dbReference>
<evidence type="ECO:0000259" key="2">
    <source>
        <dbReference type="Pfam" id="PF00389"/>
    </source>
</evidence>
<dbReference type="EMBL" id="JBHUMA010000008">
    <property type="protein sequence ID" value="MFD2600161.1"/>
    <property type="molecule type" value="Genomic_DNA"/>
</dbReference>
<protein>
    <submittedName>
        <fullName evidence="3">Lactate dehydrogenase</fullName>
    </submittedName>
</protein>
<comment type="caution">
    <text evidence="3">The sequence shown here is derived from an EMBL/GenBank/DDBJ whole genome shotgun (WGS) entry which is preliminary data.</text>
</comment>